<evidence type="ECO:0000313" key="1">
    <source>
        <dbReference type="EMBL" id="CAE6767691.1"/>
    </source>
</evidence>
<dbReference type="EMBL" id="HG992341">
    <property type="protein sequence ID" value="CAE6767691.1"/>
    <property type="molecule type" value="Genomic_DNA"/>
</dbReference>
<dbReference type="Proteomes" id="UP000835243">
    <property type="component" value="Chromosome"/>
</dbReference>
<dbReference type="Pfam" id="PF13589">
    <property type="entry name" value="HATPase_c_3"/>
    <property type="match status" value="1"/>
</dbReference>
<dbReference type="SUPFAM" id="SSF55874">
    <property type="entry name" value="ATPase domain of HSP90 chaperone/DNA topoisomerase II/histidine kinase"/>
    <property type="match status" value="1"/>
</dbReference>
<accession>A0A8D6V2D7</accession>
<dbReference type="RefSeq" id="WP_275548604.1">
    <property type="nucleotide sequence ID" value="NZ_HG992341.1"/>
</dbReference>
<proteinExistence type="predicted"/>
<gene>
    <name evidence="1" type="ORF">CFBP1159_20850</name>
</gene>
<protein>
    <recommendedName>
        <fullName evidence="2">Histidine kinase/HSP90-like ATPase domain-containing protein</fullName>
    </recommendedName>
</protein>
<reference evidence="1" key="1">
    <citation type="submission" date="2021-02" db="EMBL/GenBank/DDBJ databases">
        <authorList>
            <person name="Pothier F. J."/>
        </authorList>
    </citation>
    <scope>NUCLEOTIDE SEQUENCE</scope>
    <source>
        <strain evidence="1">CFBP 1159</strain>
    </source>
</reference>
<dbReference type="AlphaFoldDB" id="A0A8D6V2D7"/>
<dbReference type="InterPro" id="IPR036890">
    <property type="entry name" value="HATPase_C_sf"/>
</dbReference>
<evidence type="ECO:0008006" key="2">
    <source>
        <dbReference type="Google" id="ProtNLM"/>
    </source>
</evidence>
<dbReference type="Gene3D" id="3.30.565.10">
    <property type="entry name" value="Histidine kinase-like ATPase, C-terminal domain"/>
    <property type="match status" value="1"/>
</dbReference>
<dbReference type="EMBL" id="HG992341">
    <property type="protein sequence ID" value="CAE6767680.1"/>
    <property type="molecule type" value="Genomic_DNA"/>
</dbReference>
<organism evidence="1">
    <name type="scientific">Xanthomonas arboricola pv. corylina</name>
    <dbReference type="NCBI Taxonomy" id="487821"/>
    <lineage>
        <taxon>Bacteria</taxon>
        <taxon>Pseudomonadati</taxon>
        <taxon>Pseudomonadota</taxon>
        <taxon>Gammaproteobacteria</taxon>
        <taxon>Lysobacterales</taxon>
        <taxon>Lysobacteraceae</taxon>
        <taxon>Xanthomonas</taxon>
    </lineage>
</organism>
<sequence length="99" mass="10996">MTIDQKIKFKPYARLLTMLGDQLIKNERVALVELIKNSYDADAGWVKVIFEGFDANFQANASSRIIIEDDGVGMTRDVIENHWANPATPTSPALSSGRV</sequence>
<name>A0A8D6V2D7_9XANT</name>